<gene>
    <name evidence="18" type="ORF">KL940_003240</name>
</gene>
<feature type="domain" description="ABC transmembrane type-1" evidence="17">
    <location>
        <begin position="183"/>
        <end position="472"/>
    </location>
</feature>
<sequence>MWLKILACVSYCRWALATRLEADATMPVPEIKILARASAEKFSLLPAADDGVASNFAGAKISLVPNYIYPLYHERMLLNTGLCVRYASRPQLWRSARLALFCKRPLALVVGPARPRSLIRDVRATPVPWHSVRGFHLSRTAVQEKKPSPAVLKEERHSQIRILKDLLSYIWPRNNPWAKFRVVVALGMLIAAKVLNVQVPFFFKSIIDSMNIDWVSQAGLLTTSIGAIVLAYGVTRFGAVLFGELRNAIFARVAQNAIMKVAHNTFVHLLNLDLNFHLARQTGGLTRAIDRGTKGISYVLTAMVFHILPITFEISVVCGILTYNYGASFAAVTLMTMLAYSVFTIRTTAWRTGFRRQANKADQRAASVALDSLINYESVKYFNNEGFQSQKYDSALNNYKNASVKVATSLAFLNSGQNLIFTTALTAMMYMACQGVAAGSLTVGDLVLINQLVFQLSVPLNFLGSVYRELKQSLLDMESLFNLQKVDVKIKSKPNAPPLELKGGEIKFENVTFGYHPDRPILKNCSLTIPAGQKVAIVGPSGSGKSTILRLVFRFYDVTSGRILIDGQDIRDVDLDSLRRHIGVVPQDTPLFNDTILENLRYGNLAATDEEVDAVIKKVKLDTLVHDMPDGVRTIVGERGMMISGGEKQRLAIGRLLLKDAPITFFDEATSALDTHTEQALLKTIRTVFKESNKTNVSIAHRLRTIADADKIIVLRNGEVLEEGTHYELLGRQQSLYKELWNIQENLNLEEELAEEDKKEEAKIEGKA</sequence>
<dbReference type="Pfam" id="PF00005">
    <property type="entry name" value="ABC_tran"/>
    <property type="match status" value="1"/>
</dbReference>
<dbReference type="EMBL" id="JAHLVD010000008">
    <property type="protein sequence ID" value="KAG7848385.1"/>
    <property type="molecule type" value="Genomic_DNA"/>
</dbReference>
<evidence type="ECO:0000256" key="14">
    <source>
        <dbReference type="SAM" id="Phobius"/>
    </source>
</evidence>
<evidence type="ECO:0000259" key="17">
    <source>
        <dbReference type="PROSITE" id="PS50929"/>
    </source>
</evidence>
<evidence type="ECO:0000256" key="13">
    <source>
        <dbReference type="ARBA" id="ARBA00045666"/>
    </source>
</evidence>
<dbReference type="InterPro" id="IPR036640">
    <property type="entry name" value="ABC1_TM_sf"/>
</dbReference>
<feature type="transmembrane region" description="Helical" evidence="14">
    <location>
        <begin position="419"/>
        <end position="441"/>
    </location>
</feature>
<evidence type="ECO:0000256" key="3">
    <source>
        <dbReference type="ARBA" id="ARBA00022448"/>
    </source>
</evidence>
<dbReference type="CDD" id="cd18582">
    <property type="entry name" value="ABC_6TM_ATM1_ABCB7"/>
    <property type="match status" value="1"/>
</dbReference>
<dbReference type="SMART" id="SM00382">
    <property type="entry name" value="AAA"/>
    <property type="match status" value="1"/>
</dbReference>
<keyword evidence="7" id="KW-1278">Translocase</keyword>
<evidence type="ECO:0000259" key="16">
    <source>
        <dbReference type="PROSITE" id="PS50893"/>
    </source>
</evidence>
<dbReference type="InterPro" id="IPR011527">
    <property type="entry name" value="ABC1_TM_dom"/>
</dbReference>
<dbReference type="InterPro" id="IPR027417">
    <property type="entry name" value="P-loop_NTPase"/>
</dbReference>
<dbReference type="SUPFAM" id="SSF52540">
    <property type="entry name" value="P-loop containing nucleoside triphosphate hydrolases"/>
    <property type="match status" value="1"/>
</dbReference>
<comment type="subunit">
    <text evidence="2">Homodimer.</text>
</comment>
<dbReference type="CDD" id="cd03253">
    <property type="entry name" value="ABCC_ATM1_transporter"/>
    <property type="match status" value="1"/>
</dbReference>
<keyword evidence="19" id="KW-1185">Reference proteome</keyword>
<evidence type="ECO:0000256" key="8">
    <source>
        <dbReference type="ARBA" id="ARBA00022989"/>
    </source>
</evidence>
<evidence type="ECO:0000313" key="18">
    <source>
        <dbReference type="EMBL" id="KAG7848385.1"/>
    </source>
</evidence>
<keyword evidence="3" id="KW-0813">Transport</keyword>
<comment type="subcellular location">
    <subcellularLocation>
        <location evidence="1">Mitochondrion membrane</location>
        <topology evidence="1">Multi-pass membrane protein</topology>
    </subcellularLocation>
</comment>
<accession>A0ABQ7RV56</accession>
<dbReference type="PROSITE" id="PS50929">
    <property type="entry name" value="ABC_TM1F"/>
    <property type="match status" value="1"/>
</dbReference>
<dbReference type="Gene3D" id="3.40.50.300">
    <property type="entry name" value="P-loop containing nucleotide triphosphate hydrolases"/>
    <property type="match status" value="1"/>
</dbReference>
<dbReference type="InterPro" id="IPR003439">
    <property type="entry name" value="ABC_transporter-like_ATP-bd"/>
</dbReference>
<keyword evidence="5" id="KW-0547">Nucleotide-binding</keyword>
<evidence type="ECO:0000256" key="2">
    <source>
        <dbReference type="ARBA" id="ARBA00011738"/>
    </source>
</evidence>
<dbReference type="PANTHER" id="PTHR24221">
    <property type="entry name" value="ATP-BINDING CASSETTE SUB-FAMILY B"/>
    <property type="match status" value="1"/>
</dbReference>
<evidence type="ECO:0000313" key="19">
    <source>
        <dbReference type="Proteomes" id="UP001197328"/>
    </source>
</evidence>
<feature type="transmembrane region" description="Helical" evidence="14">
    <location>
        <begin position="223"/>
        <end position="242"/>
    </location>
</feature>
<comment type="caution">
    <text evidence="18">The sequence shown here is derived from an EMBL/GenBank/DDBJ whole genome shotgun (WGS) entry which is preliminary data.</text>
</comment>
<dbReference type="PANTHER" id="PTHR24221:SF402">
    <property type="entry name" value="IRON-SULFUR CLUSTERS TRANSPORTER ABCB7, MITOCHONDRIAL"/>
    <property type="match status" value="1"/>
</dbReference>
<evidence type="ECO:0000256" key="4">
    <source>
        <dbReference type="ARBA" id="ARBA00022692"/>
    </source>
</evidence>
<dbReference type="InterPro" id="IPR039421">
    <property type="entry name" value="Type_1_exporter"/>
</dbReference>
<feature type="chain" id="PRO_5047047058" description="Iron-sulfur clusters transporter ATM1, mitochondrial" evidence="15">
    <location>
        <begin position="18"/>
        <end position="768"/>
    </location>
</feature>
<dbReference type="SUPFAM" id="SSF90123">
    <property type="entry name" value="ABC transporter transmembrane region"/>
    <property type="match status" value="1"/>
</dbReference>
<feature type="transmembrane region" description="Helical" evidence="14">
    <location>
        <begin position="296"/>
        <end position="323"/>
    </location>
</feature>
<feature type="signal peptide" evidence="15">
    <location>
        <begin position="1"/>
        <end position="17"/>
    </location>
</feature>
<name>A0ABQ7RV56_PICAN</name>
<evidence type="ECO:0000256" key="10">
    <source>
        <dbReference type="ARBA" id="ARBA00024363"/>
    </source>
</evidence>
<evidence type="ECO:0000256" key="15">
    <source>
        <dbReference type="SAM" id="SignalP"/>
    </source>
</evidence>
<evidence type="ECO:0000256" key="7">
    <source>
        <dbReference type="ARBA" id="ARBA00022967"/>
    </source>
</evidence>
<keyword evidence="9 14" id="KW-0472">Membrane</keyword>
<dbReference type="PROSITE" id="PS50893">
    <property type="entry name" value="ABC_TRANSPORTER_2"/>
    <property type="match status" value="1"/>
</dbReference>
<reference evidence="18 19" key="1">
    <citation type="journal article" date="2021" name="G3 (Bethesda)">
        <title>Genomic diversity, chromosomal rearrangements, and interspecies hybridization in the ogataea polymorpha species complex.</title>
        <authorList>
            <person name="Hanson S.J."/>
            <person name="Cinneide E.O."/>
            <person name="Salzberg L.I."/>
            <person name="Wolfe K.H."/>
            <person name="McGowan J."/>
            <person name="Fitzpatrick D.A."/>
            <person name="Matlin K."/>
        </authorList>
    </citation>
    <scope>NUCLEOTIDE SEQUENCE [LARGE SCALE GENOMIC DNA]</scope>
    <source>
        <strain evidence="18">51-138</strain>
    </source>
</reference>
<protein>
    <recommendedName>
        <fullName evidence="11">Iron-sulfur clusters transporter ATM1, mitochondrial</fullName>
    </recommendedName>
    <alternativeName>
        <fullName evidence="12">Iron-sulfur clusters transporter atm1, mitochondrial</fullName>
    </alternativeName>
</protein>
<keyword evidence="8 14" id="KW-1133">Transmembrane helix</keyword>
<keyword evidence="4 14" id="KW-0812">Transmembrane</keyword>
<keyword evidence="6" id="KW-0067">ATP-binding</keyword>
<feature type="transmembrane region" description="Helical" evidence="14">
    <location>
        <begin position="329"/>
        <end position="349"/>
    </location>
</feature>
<dbReference type="InterPro" id="IPR017871">
    <property type="entry name" value="ABC_transporter-like_CS"/>
</dbReference>
<feature type="transmembrane region" description="Helical" evidence="14">
    <location>
        <begin position="182"/>
        <end position="203"/>
    </location>
</feature>
<comment type="function">
    <text evidence="13">Performs an essential function in the generation of cytoplasmic iron-sulfur proteins by mediating the ATP-dependent export of Fe/S cluster precursors synthesized by NFS1 and other mitochondrial proteins. Hydrolyzes ATP. Binds glutathione and may function by transporting a glutathione-conjugated iron-sulfur compound.</text>
</comment>
<evidence type="ECO:0000256" key="9">
    <source>
        <dbReference type="ARBA" id="ARBA00023136"/>
    </source>
</evidence>
<dbReference type="InterPro" id="IPR003593">
    <property type="entry name" value="AAA+_ATPase"/>
</dbReference>
<evidence type="ECO:0000256" key="12">
    <source>
        <dbReference type="ARBA" id="ARBA00040792"/>
    </source>
</evidence>
<evidence type="ECO:0000256" key="5">
    <source>
        <dbReference type="ARBA" id="ARBA00022741"/>
    </source>
</evidence>
<comment type="similarity">
    <text evidence="10">Belongs to the ABC transporter superfamily. ABCB family. Heavy Metal importer (TC 3.A.1.210) subfamily.</text>
</comment>
<dbReference type="Proteomes" id="UP001197328">
    <property type="component" value="Unassembled WGS sequence"/>
</dbReference>
<proteinExistence type="inferred from homology"/>
<dbReference type="PROSITE" id="PS00211">
    <property type="entry name" value="ABC_TRANSPORTER_1"/>
    <property type="match status" value="1"/>
</dbReference>
<feature type="domain" description="ABC transporter" evidence="16">
    <location>
        <begin position="506"/>
        <end position="742"/>
    </location>
</feature>
<keyword evidence="15" id="KW-0732">Signal</keyword>
<evidence type="ECO:0000256" key="11">
    <source>
        <dbReference type="ARBA" id="ARBA00039906"/>
    </source>
</evidence>
<dbReference type="Gene3D" id="1.20.1560.10">
    <property type="entry name" value="ABC transporter type 1, transmembrane domain"/>
    <property type="match status" value="1"/>
</dbReference>
<dbReference type="Pfam" id="PF00664">
    <property type="entry name" value="ABC_membrane"/>
    <property type="match status" value="1"/>
</dbReference>
<organism evidence="18 19">
    <name type="scientific">Pichia angusta</name>
    <name type="common">Yeast</name>
    <name type="synonym">Hansenula polymorpha</name>
    <dbReference type="NCBI Taxonomy" id="870730"/>
    <lineage>
        <taxon>Eukaryota</taxon>
        <taxon>Fungi</taxon>
        <taxon>Dikarya</taxon>
        <taxon>Ascomycota</taxon>
        <taxon>Saccharomycotina</taxon>
        <taxon>Pichiomycetes</taxon>
        <taxon>Pichiales</taxon>
        <taxon>Pichiaceae</taxon>
        <taxon>Ogataea</taxon>
    </lineage>
</organism>
<evidence type="ECO:0000256" key="1">
    <source>
        <dbReference type="ARBA" id="ARBA00004225"/>
    </source>
</evidence>
<evidence type="ECO:0000256" key="6">
    <source>
        <dbReference type="ARBA" id="ARBA00022840"/>
    </source>
</evidence>